<dbReference type="NCBIfam" id="NF040941">
    <property type="entry name" value="GGGWT_bact"/>
    <property type="match status" value="1"/>
</dbReference>
<protein>
    <submittedName>
        <fullName evidence="3">Uncharacterized protein LOC110977582</fullName>
    </submittedName>
</protein>
<evidence type="ECO:0000256" key="1">
    <source>
        <dbReference type="SAM" id="SignalP"/>
    </source>
</evidence>
<sequence>MTKAGWIPTTANMEMKYFLMASLFLATQLSISHAGGEASNPSALDVALQPLYRQLETFKDQLDAFKVFAKCQCVPPLTDEVLASCHAYVQAGRSHGNGYYKIRPTCGGASFDPIDVYCDQESNGGGWMRVYYKSGAQTCRTYSEFTWTGQLITCLGLDNVTAFAVSDDVATINTENSWILENSSWAFESFRVCGNSPCTSSTNLGISYADVIANLAKCQTPSGTDWSQAYAGGYAMIDGFLSTNGDWSRMFYGCVNSYRNVGQSTRLRFGGGPHHTGEFVHTSCNDYSANVQDGNRVTSRWTTNNVRVMWMKI</sequence>
<dbReference type="AlphaFoldDB" id="A0A8B7Y6W3"/>
<dbReference type="RefSeq" id="XP_022087521.1">
    <property type="nucleotide sequence ID" value="XM_022231829.1"/>
</dbReference>
<reference evidence="3" key="1">
    <citation type="submission" date="2025-08" db="UniProtKB">
        <authorList>
            <consortium name="RefSeq"/>
        </authorList>
    </citation>
    <scope>IDENTIFICATION</scope>
</reference>
<accession>A0A8B7Y6W3</accession>
<keyword evidence="1" id="KW-0732">Signal</keyword>
<dbReference type="Proteomes" id="UP000694845">
    <property type="component" value="Unplaced"/>
</dbReference>
<gene>
    <name evidence="3" type="primary">LOC110977582</name>
</gene>
<organism evidence="2 3">
    <name type="scientific">Acanthaster planci</name>
    <name type="common">Crown-of-thorns starfish</name>
    <dbReference type="NCBI Taxonomy" id="133434"/>
    <lineage>
        <taxon>Eukaryota</taxon>
        <taxon>Metazoa</taxon>
        <taxon>Echinodermata</taxon>
        <taxon>Eleutherozoa</taxon>
        <taxon>Asterozoa</taxon>
        <taxon>Asteroidea</taxon>
        <taxon>Valvatacea</taxon>
        <taxon>Valvatida</taxon>
        <taxon>Acanthasteridae</taxon>
        <taxon>Acanthaster</taxon>
    </lineage>
</organism>
<feature type="signal peptide" evidence="1">
    <location>
        <begin position="1"/>
        <end position="34"/>
    </location>
</feature>
<dbReference type="OMA" id="VHTSCND"/>
<proteinExistence type="predicted"/>
<dbReference type="KEGG" id="aplc:110977582"/>
<dbReference type="Gene3D" id="3.90.215.10">
    <property type="entry name" value="Gamma Fibrinogen, chain A, domain 1"/>
    <property type="match status" value="1"/>
</dbReference>
<evidence type="ECO:0000313" key="3">
    <source>
        <dbReference type="RefSeq" id="XP_022087521.1"/>
    </source>
</evidence>
<dbReference type="InterPro" id="IPR036056">
    <property type="entry name" value="Fibrinogen-like_C"/>
</dbReference>
<feature type="chain" id="PRO_5034010402" evidence="1">
    <location>
        <begin position="35"/>
        <end position="313"/>
    </location>
</feature>
<dbReference type="InterPro" id="IPR014716">
    <property type="entry name" value="Fibrinogen_a/b/g_C_1"/>
</dbReference>
<name>A0A8B7Y6W3_ACAPL</name>
<dbReference type="GeneID" id="110977582"/>
<dbReference type="SUPFAM" id="SSF56496">
    <property type="entry name" value="Fibrinogen C-terminal domain-like"/>
    <property type="match status" value="1"/>
</dbReference>
<evidence type="ECO:0000313" key="2">
    <source>
        <dbReference type="Proteomes" id="UP000694845"/>
    </source>
</evidence>
<dbReference type="OrthoDB" id="10045365at2759"/>
<keyword evidence="2" id="KW-1185">Reference proteome</keyword>